<protein>
    <submittedName>
        <fullName evidence="7">Cytochrome C</fullName>
    </submittedName>
</protein>
<evidence type="ECO:0000256" key="5">
    <source>
        <dbReference type="SAM" id="Phobius"/>
    </source>
</evidence>
<dbReference type="InterPro" id="IPR009056">
    <property type="entry name" value="Cyt_c-like_dom"/>
</dbReference>
<gene>
    <name evidence="7" type="ORF">AU255_16850</name>
</gene>
<dbReference type="Pfam" id="PF00034">
    <property type="entry name" value="Cytochrom_C"/>
    <property type="match status" value="1"/>
</dbReference>
<feature type="transmembrane region" description="Helical" evidence="5">
    <location>
        <begin position="16"/>
        <end position="36"/>
    </location>
</feature>
<reference evidence="7 8" key="1">
    <citation type="submission" date="2015-12" db="EMBL/GenBank/DDBJ databases">
        <authorList>
            <person name="Shamseldin A."/>
            <person name="Moawad H."/>
            <person name="Abd El-Rahim W.M."/>
            <person name="Sadowsky M.J."/>
        </authorList>
    </citation>
    <scope>NUCLEOTIDE SEQUENCE [LARGE SCALE GENOMIC DNA]</scope>
    <source>
        <strain evidence="7 8">WF1</strain>
    </source>
</reference>
<dbReference type="AlphaFoldDB" id="A0A1V8M2S5"/>
<dbReference type="GO" id="GO:0046872">
    <property type="term" value="F:metal ion binding"/>
    <property type="evidence" value="ECO:0007669"/>
    <property type="project" value="UniProtKB-KW"/>
</dbReference>
<dbReference type="PROSITE" id="PS51007">
    <property type="entry name" value="CYTC"/>
    <property type="match status" value="1"/>
</dbReference>
<organism evidence="7 8">
    <name type="scientific">Methyloprofundus sedimenti</name>
    <dbReference type="NCBI Taxonomy" id="1420851"/>
    <lineage>
        <taxon>Bacteria</taxon>
        <taxon>Pseudomonadati</taxon>
        <taxon>Pseudomonadota</taxon>
        <taxon>Gammaproteobacteria</taxon>
        <taxon>Methylococcales</taxon>
        <taxon>Methylococcaceae</taxon>
        <taxon>Methyloprofundus</taxon>
    </lineage>
</organism>
<dbReference type="OrthoDB" id="9809720at2"/>
<name>A0A1V8M2S5_9GAMM</name>
<dbReference type="EMBL" id="LPUF01000003">
    <property type="protein sequence ID" value="OQK15857.1"/>
    <property type="molecule type" value="Genomic_DNA"/>
</dbReference>
<keyword evidence="3 4" id="KW-0408">Iron</keyword>
<evidence type="ECO:0000313" key="8">
    <source>
        <dbReference type="Proteomes" id="UP000191980"/>
    </source>
</evidence>
<dbReference type="GO" id="GO:0020037">
    <property type="term" value="F:heme binding"/>
    <property type="evidence" value="ECO:0007669"/>
    <property type="project" value="InterPro"/>
</dbReference>
<evidence type="ECO:0000256" key="4">
    <source>
        <dbReference type="PROSITE-ProRule" id="PRU00433"/>
    </source>
</evidence>
<dbReference type="Proteomes" id="UP000191980">
    <property type="component" value="Unassembled WGS sequence"/>
</dbReference>
<evidence type="ECO:0000256" key="2">
    <source>
        <dbReference type="ARBA" id="ARBA00022723"/>
    </source>
</evidence>
<dbReference type="InterPro" id="IPR036909">
    <property type="entry name" value="Cyt_c-like_dom_sf"/>
</dbReference>
<dbReference type="Gene3D" id="1.10.760.10">
    <property type="entry name" value="Cytochrome c-like domain"/>
    <property type="match status" value="1"/>
</dbReference>
<feature type="domain" description="Cytochrome c" evidence="6">
    <location>
        <begin position="89"/>
        <end position="180"/>
    </location>
</feature>
<keyword evidence="8" id="KW-1185">Reference proteome</keyword>
<dbReference type="GO" id="GO:0009055">
    <property type="term" value="F:electron transfer activity"/>
    <property type="evidence" value="ECO:0007669"/>
    <property type="project" value="InterPro"/>
</dbReference>
<keyword evidence="5" id="KW-0472">Membrane</keyword>
<dbReference type="STRING" id="1420851.AU255_16850"/>
<accession>A0A1V8M2S5</accession>
<keyword evidence="5" id="KW-1133">Transmembrane helix</keyword>
<keyword evidence="2 4" id="KW-0479">Metal-binding</keyword>
<keyword evidence="1 4" id="KW-0349">Heme</keyword>
<dbReference type="RefSeq" id="WP_080524081.1">
    <property type="nucleotide sequence ID" value="NZ_LPUF01000003.1"/>
</dbReference>
<evidence type="ECO:0000256" key="3">
    <source>
        <dbReference type="ARBA" id="ARBA00023004"/>
    </source>
</evidence>
<evidence type="ECO:0000259" key="6">
    <source>
        <dbReference type="PROSITE" id="PS51007"/>
    </source>
</evidence>
<evidence type="ECO:0000313" key="7">
    <source>
        <dbReference type="EMBL" id="OQK15857.1"/>
    </source>
</evidence>
<proteinExistence type="predicted"/>
<dbReference type="SUPFAM" id="SSF46626">
    <property type="entry name" value="Cytochrome c"/>
    <property type="match status" value="1"/>
</dbReference>
<sequence>MSETPQWATESFWKKVAVWVTAGSFLILVVLTFDTLKQTSAGGERVSAYSVINKKIDYQFDKKLNKYMPVIGGEELLFGTVFSEEEAEQLVTLGKKTTQAKNCMNCHTLLGNGAYYAPDLTKAWLDQGWLTVDLREEQMLKFLMDPEKNARTFGTGRKMPNLDITEDEAKGVVAFLKWMSSIDTNGFPYNFTTIYAEDD</sequence>
<evidence type="ECO:0000256" key="1">
    <source>
        <dbReference type="ARBA" id="ARBA00022617"/>
    </source>
</evidence>
<comment type="caution">
    <text evidence="7">The sequence shown here is derived from an EMBL/GenBank/DDBJ whole genome shotgun (WGS) entry which is preliminary data.</text>
</comment>
<keyword evidence="5" id="KW-0812">Transmembrane</keyword>